<evidence type="ECO:0000313" key="2">
    <source>
        <dbReference type="Proteomes" id="UP000779574"/>
    </source>
</evidence>
<dbReference type="Proteomes" id="UP000779574">
    <property type="component" value="Unassembled WGS sequence"/>
</dbReference>
<dbReference type="AlphaFoldDB" id="A0A9P8EJU6"/>
<evidence type="ECO:0000313" key="1">
    <source>
        <dbReference type="EMBL" id="KAG9692257.1"/>
    </source>
</evidence>
<organism evidence="1 2">
    <name type="scientific">Aureobasidium melanogenum</name>
    <name type="common">Aureobasidium pullulans var. melanogenum</name>
    <dbReference type="NCBI Taxonomy" id="46634"/>
    <lineage>
        <taxon>Eukaryota</taxon>
        <taxon>Fungi</taxon>
        <taxon>Dikarya</taxon>
        <taxon>Ascomycota</taxon>
        <taxon>Pezizomycotina</taxon>
        <taxon>Dothideomycetes</taxon>
        <taxon>Dothideomycetidae</taxon>
        <taxon>Dothideales</taxon>
        <taxon>Saccotheciaceae</taxon>
        <taxon>Aureobasidium</taxon>
    </lineage>
</organism>
<reference evidence="1" key="2">
    <citation type="submission" date="2021-08" db="EMBL/GenBank/DDBJ databases">
        <authorList>
            <person name="Gostincar C."/>
            <person name="Sun X."/>
            <person name="Song Z."/>
            <person name="Gunde-Cimerman N."/>
        </authorList>
    </citation>
    <scope>NUCLEOTIDE SEQUENCE</scope>
    <source>
        <strain evidence="1">EXF-9911</strain>
    </source>
</reference>
<gene>
    <name evidence="1" type="ORF">KCU76_g6837</name>
</gene>
<proteinExistence type="predicted"/>
<comment type="caution">
    <text evidence="1">The sequence shown here is derived from an EMBL/GenBank/DDBJ whole genome shotgun (WGS) entry which is preliminary data.</text>
</comment>
<protein>
    <submittedName>
        <fullName evidence="1">Uncharacterized protein</fullName>
    </submittedName>
</protein>
<reference evidence="1" key="1">
    <citation type="journal article" date="2021" name="J Fungi (Basel)">
        <title>Virulence traits and population genomics of the black yeast Aureobasidium melanogenum.</title>
        <authorList>
            <person name="Cernosa A."/>
            <person name="Sun X."/>
            <person name="Gostincar C."/>
            <person name="Fang C."/>
            <person name="Gunde-Cimerman N."/>
            <person name="Song Z."/>
        </authorList>
    </citation>
    <scope>NUCLEOTIDE SEQUENCE</scope>
    <source>
        <strain evidence="1">EXF-9911</strain>
    </source>
</reference>
<feature type="non-terminal residue" evidence="1">
    <location>
        <position position="161"/>
    </location>
</feature>
<dbReference type="OrthoDB" id="3908986at2759"/>
<accession>A0A9P8EJU6</accession>
<sequence length="161" mass="18909">MPHLYHGKFFPRVEGLEFLSSDDLEEALIINEDDQCWLIREYGELNNTMDTPEARQIFNSDHTVSSLMLCLKREVLYKINQLVDNWNVCIDLCEIDMSIKITRGDMTIGQASQKRDNNELYAERLQDFYIWAKREWARESRSYIIILIRQGAILNTTTGII</sequence>
<name>A0A9P8EJU6_AURME</name>
<dbReference type="EMBL" id="JAHFXF010000236">
    <property type="protein sequence ID" value="KAG9692257.1"/>
    <property type="molecule type" value="Genomic_DNA"/>
</dbReference>